<dbReference type="SMART" id="SM00028">
    <property type="entry name" value="TPR"/>
    <property type="match status" value="5"/>
</dbReference>
<dbReference type="GO" id="GO:0012505">
    <property type="term" value="C:endomembrane system"/>
    <property type="evidence" value="ECO:0007669"/>
    <property type="project" value="UniProtKB-ARBA"/>
</dbReference>
<name>A0A5C8LYZ9_9GAMM</name>
<keyword evidence="1" id="KW-0732">Signal</keyword>
<feature type="signal peptide" evidence="1">
    <location>
        <begin position="1"/>
        <end position="28"/>
    </location>
</feature>
<protein>
    <submittedName>
        <fullName evidence="2">Tetratricopeptide repeat protein</fullName>
    </submittedName>
</protein>
<feature type="chain" id="PRO_5023133176" evidence="1">
    <location>
        <begin position="29"/>
        <end position="421"/>
    </location>
</feature>
<evidence type="ECO:0000256" key="1">
    <source>
        <dbReference type="SAM" id="SignalP"/>
    </source>
</evidence>
<evidence type="ECO:0000313" key="2">
    <source>
        <dbReference type="EMBL" id="TXK81574.1"/>
    </source>
</evidence>
<dbReference type="AlphaFoldDB" id="A0A5C8LYZ9"/>
<dbReference type="InterPro" id="IPR015374">
    <property type="entry name" value="ChAPs"/>
</dbReference>
<accession>A0A5C8LYZ9</accession>
<dbReference type="EMBL" id="VRLR01000003">
    <property type="protein sequence ID" value="TXK81574.1"/>
    <property type="molecule type" value="Genomic_DNA"/>
</dbReference>
<comment type="caution">
    <text evidence="2">The sequence shown here is derived from an EMBL/GenBank/DDBJ whole genome shotgun (WGS) entry which is preliminary data.</text>
</comment>
<organism evidence="2 3">
    <name type="scientific">Rheinheimera tangshanensis</name>
    <dbReference type="NCBI Taxonomy" id="400153"/>
    <lineage>
        <taxon>Bacteria</taxon>
        <taxon>Pseudomonadati</taxon>
        <taxon>Pseudomonadota</taxon>
        <taxon>Gammaproteobacteria</taxon>
        <taxon>Chromatiales</taxon>
        <taxon>Chromatiaceae</taxon>
        <taxon>Rheinheimera</taxon>
    </lineage>
</organism>
<dbReference type="InterPro" id="IPR019734">
    <property type="entry name" value="TPR_rpt"/>
</dbReference>
<dbReference type="InterPro" id="IPR011990">
    <property type="entry name" value="TPR-like_helical_dom_sf"/>
</dbReference>
<proteinExistence type="predicted"/>
<evidence type="ECO:0000313" key="3">
    <source>
        <dbReference type="Proteomes" id="UP000321814"/>
    </source>
</evidence>
<dbReference type="OrthoDB" id="5592888at2"/>
<dbReference type="PANTHER" id="PTHR12558">
    <property type="entry name" value="CELL DIVISION CYCLE 16,23,27"/>
    <property type="match status" value="1"/>
</dbReference>
<dbReference type="Pfam" id="PF09295">
    <property type="entry name" value="ChAPs"/>
    <property type="match status" value="1"/>
</dbReference>
<dbReference type="GO" id="GO:0005737">
    <property type="term" value="C:cytoplasm"/>
    <property type="evidence" value="ECO:0007669"/>
    <property type="project" value="UniProtKB-ARBA"/>
</dbReference>
<dbReference type="RefSeq" id="WP_053424749.1">
    <property type="nucleotide sequence ID" value="NZ_BAAAGC010000008.1"/>
</dbReference>
<dbReference type="GO" id="GO:0016192">
    <property type="term" value="P:vesicle-mediated transport"/>
    <property type="evidence" value="ECO:0007669"/>
    <property type="project" value="UniProtKB-ARBA"/>
</dbReference>
<dbReference type="PANTHER" id="PTHR12558:SF13">
    <property type="entry name" value="CELL DIVISION CYCLE PROTEIN 27 HOMOLOG"/>
    <property type="match status" value="1"/>
</dbReference>
<dbReference type="Proteomes" id="UP000321814">
    <property type="component" value="Unassembled WGS sequence"/>
</dbReference>
<gene>
    <name evidence="2" type="ORF">FU839_06635</name>
</gene>
<dbReference type="SUPFAM" id="SSF81901">
    <property type="entry name" value="HCP-like"/>
    <property type="match status" value="1"/>
</dbReference>
<keyword evidence="3" id="KW-1185">Reference proteome</keyword>
<dbReference type="Gene3D" id="1.25.40.10">
    <property type="entry name" value="Tetratricopeptide repeat domain"/>
    <property type="match status" value="3"/>
</dbReference>
<sequence length="421" mass="46862">MKKISNLTSALIVLASFGVTTLGSYAVAAPDPAKIEARKNRKSSAVGEKVGKAIAKAYELYGAEKLNEAIAALQGVESSNEFDMAYLNRFLGNMWAAKDEKKAIGYLRKAIAPDVLSFTDQAAAYRLLADLLLSDKQYNEAIKTYNQWLDFTGEKDGNVYLRIASAYMETKQYQKVIEPADMAIALQDKAKPNAGPYTLKFSAYYEMKNNKKAIEVLETTVKLFPSEKRWWTYLAQFYSIEEQYEKALVTLEVAAMQGMLDSANEFKLLAQLYSNANVPYKAGTTLEKHIKSGLIKKDKTMLNSMASSFQAAREMDKAAQYYGESAQLDNDGDAYRRQGSSLILAEKYSAAVVALNKALDAGVKAKAPVYLALVEAYFYQNKFKDAYQAVQKVKADPKFGRQAASWESYIKERASKNNVSL</sequence>
<dbReference type="GO" id="GO:0032991">
    <property type="term" value="C:protein-containing complex"/>
    <property type="evidence" value="ECO:0007669"/>
    <property type="project" value="UniProtKB-ARBA"/>
</dbReference>
<dbReference type="SUPFAM" id="SSF48452">
    <property type="entry name" value="TPR-like"/>
    <property type="match status" value="2"/>
</dbReference>
<reference evidence="2 3" key="1">
    <citation type="submission" date="2019-08" db="EMBL/GenBank/DDBJ databases">
        <title>Draft genome analysis of Rheinheimera tangshanensis isolated from the roots of fresh rice plants (Oryza sativa).</title>
        <authorList>
            <person name="Yu Q."/>
            <person name="Qi Y."/>
            <person name="Zhang H."/>
            <person name="Pu J."/>
        </authorList>
    </citation>
    <scope>NUCLEOTIDE SEQUENCE [LARGE SCALE GENOMIC DNA]</scope>
    <source>
        <strain evidence="2 3">JA3-B52</strain>
    </source>
</reference>